<evidence type="ECO:0000256" key="12">
    <source>
        <dbReference type="SAM" id="MobiDB-lite"/>
    </source>
</evidence>
<dbReference type="InterPro" id="IPR012302">
    <property type="entry name" value="Malic_NAD-bd"/>
</dbReference>
<protein>
    <recommendedName>
        <fullName evidence="11">Malic enzyme</fullName>
    </recommendedName>
</protein>
<evidence type="ECO:0000256" key="5">
    <source>
        <dbReference type="ARBA" id="ARBA00023027"/>
    </source>
</evidence>
<dbReference type="GO" id="GO:0005739">
    <property type="term" value="C:mitochondrion"/>
    <property type="evidence" value="ECO:0007669"/>
    <property type="project" value="TreeGrafter"/>
</dbReference>
<evidence type="ECO:0000259" key="14">
    <source>
        <dbReference type="SMART" id="SM01274"/>
    </source>
</evidence>
<reference evidence="15 16" key="1">
    <citation type="submission" date="2019-06" db="EMBL/GenBank/DDBJ databases">
        <title>Draft genome sequence of the filamentous fungus Phialemoniopsis curvata isolated from diesel fuel.</title>
        <authorList>
            <person name="Varaljay V.A."/>
            <person name="Lyon W.J."/>
            <person name="Crouch A.L."/>
            <person name="Drake C.E."/>
            <person name="Hollomon J.M."/>
            <person name="Nadeau L.J."/>
            <person name="Nunn H.S."/>
            <person name="Stevenson B.S."/>
            <person name="Bojanowski C.L."/>
            <person name="Crookes-Goodson W.J."/>
        </authorList>
    </citation>
    <scope>NUCLEOTIDE SEQUENCE [LARGE SCALE GENOMIC DNA]</scope>
    <source>
        <strain evidence="15 16">D216</strain>
    </source>
</reference>
<gene>
    <name evidence="15" type="ORF">E0L32_004038</name>
</gene>
<dbReference type="FunFam" id="3.40.50.720:FF:000055">
    <property type="entry name" value="NAD-dependent malic enzyme"/>
    <property type="match status" value="1"/>
</dbReference>
<dbReference type="InterPro" id="IPR012301">
    <property type="entry name" value="Malic_N_dom"/>
</dbReference>
<evidence type="ECO:0000256" key="9">
    <source>
        <dbReference type="PIRSR" id="PIRSR000106-2"/>
    </source>
</evidence>
<dbReference type="PIRSF" id="PIRSF000106">
    <property type="entry name" value="ME"/>
    <property type="match status" value="1"/>
</dbReference>
<feature type="active site" description="Proton acceptor" evidence="8">
    <location>
        <position position="255"/>
    </location>
</feature>
<dbReference type="GO" id="GO:0006108">
    <property type="term" value="P:malate metabolic process"/>
    <property type="evidence" value="ECO:0007669"/>
    <property type="project" value="TreeGrafter"/>
</dbReference>
<name>A0A507BGE0_9PEZI</name>
<feature type="compositionally biased region" description="Polar residues" evidence="12">
    <location>
        <begin position="41"/>
        <end position="63"/>
    </location>
</feature>
<organism evidence="15 16">
    <name type="scientific">Thyridium curvatum</name>
    <dbReference type="NCBI Taxonomy" id="1093900"/>
    <lineage>
        <taxon>Eukaryota</taxon>
        <taxon>Fungi</taxon>
        <taxon>Dikarya</taxon>
        <taxon>Ascomycota</taxon>
        <taxon>Pezizomycotina</taxon>
        <taxon>Sordariomycetes</taxon>
        <taxon>Sordariomycetidae</taxon>
        <taxon>Thyridiales</taxon>
        <taxon>Thyridiaceae</taxon>
        <taxon>Thyridium</taxon>
    </lineage>
</organism>
<evidence type="ECO:0000313" key="15">
    <source>
        <dbReference type="EMBL" id="TPX16389.1"/>
    </source>
</evidence>
<keyword evidence="4 11" id="KW-0560">Oxidoreductase</keyword>
<dbReference type="STRING" id="1093900.A0A507BGE0"/>
<dbReference type="Gene3D" id="3.40.50.10380">
    <property type="entry name" value="Malic enzyme, N-terminal domain"/>
    <property type="match status" value="1"/>
</dbReference>
<comment type="catalytic activity">
    <reaction evidence="6">
        <text>oxaloacetate + H(+) = pyruvate + CO2</text>
        <dbReference type="Rhea" id="RHEA:15641"/>
        <dbReference type="ChEBI" id="CHEBI:15361"/>
        <dbReference type="ChEBI" id="CHEBI:15378"/>
        <dbReference type="ChEBI" id="CHEBI:16452"/>
        <dbReference type="ChEBI" id="CHEBI:16526"/>
        <dbReference type="EC" id="1.1.1.38"/>
    </reaction>
</comment>
<proteinExistence type="inferred from homology"/>
<dbReference type="PRINTS" id="PR00072">
    <property type="entry name" value="MALOXRDTASE"/>
</dbReference>
<dbReference type="FunFam" id="3.40.50.10380:FF:000001">
    <property type="entry name" value="NAD-dependent malic enzyme"/>
    <property type="match status" value="1"/>
</dbReference>
<dbReference type="SMART" id="SM00919">
    <property type="entry name" value="Malic_M"/>
    <property type="match status" value="1"/>
</dbReference>
<dbReference type="InterPro" id="IPR015884">
    <property type="entry name" value="Malic_enzyme_CS"/>
</dbReference>
<dbReference type="AlphaFoldDB" id="A0A507BGE0"/>
<keyword evidence="16" id="KW-1185">Reference proteome</keyword>
<dbReference type="PANTHER" id="PTHR23406:SF34">
    <property type="entry name" value="NAD-DEPENDENT MALIC ENZYME, MITOCHONDRIAL"/>
    <property type="match status" value="1"/>
</dbReference>
<comment type="similarity">
    <text evidence="2 11">Belongs to the malic enzymes family.</text>
</comment>
<dbReference type="SUPFAM" id="SSF51735">
    <property type="entry name" value="NAD(P)-binding Rossmann-fold domains"/>
    <property type="match status" value="1"/>
</dbReference>
<dbReference type="EMBL" id="SKBQ01000018">
    <property type="protein sequence ID" value="TPX16389.1"/>
    <property type="molecule type" value="Genomic_DNA"/>
</dbReference>
<comment type="cofactor">
    <cofactor evidence="1">
        <name>Mn(2+)</name>
        <dbReference type="ChEBI" id="CHEBI:29035"/>
    </cofactor>
</comment>
<dbReference type="GO" id="GO:0005829">
    <property type="term" value="C:cytosol"/>
    <property type="evidence" value="ECO:0007669"/>
    <property type="project" value="TreeGrafter"/>
</dbReference>
<dbReference type="Proteomes" id="UP000319257">
    <property type="component" value="Unassembled WGS sequence"/>
</dbReference>
<evidence type="ECO:0000259" key="13">
    <source>
        <dbReference type="SMART" id="SM00919"/>
    </source>
</evidence>
<dbReference type="Pfam" id="PF03949">
    <property type="entry name" value="Malic_M"/>
    <property type="match status" value="1"/>
</dbReference>
<dbReference type="InterPro" id="IPR001891">
    <property type="entry name" value="Malic_OxRdtase"/>
</dbReference>
<dbReference type="GO" id="GO:0046872">
    <property type="term" value="F:metal ion binding"/>
    <property type="evidence" value="ECO:0007669"/>
    <property type="project" value="UniProtKB-KW"/>
</dbReference>
<feature type="active site" description="Proton donor" evidence="8">
    <location>
        <position position="183"/>
    </location>
</feature>
<sequence length="669" mass="73235">MIWPRIPRAPPHLAGAGVARSLSPQAAASPHHHHLAIPRPQQRQVTATASSAQHRTMSTQPEQKSPKYGHLPLSTSGPLECALKGTVLLNHPYFNKGSAFTKQERRDFGLIGLLPACIQTLDQQIQRAYEQYRSRADDLAKNVFLTSLKEQNDVLYFRADVVRCDAPSKLLQKHLPEMFSVVYTPTEGDAIQNYSRLFRRPQGCFLNIHDIDRVEEDLSQWGRPEDIDYIVVTDGEEILGIGDQGAGGILISVAKLALTTLCAGIHPNRTLPVVLDCGTDNQDLLDDPLYLGLRERRVRGEQYDRLVDTFVKAARKLYPRAYIHFEDFGLDNARRILDIYKSKIPCFNDDVQGTGCVTLAAIMAGLHVSKQKLCDLKMVIFGAGSAGVGIADQVRDAIAEEGGISKEDASKQIWLIDKPGLLTTGIDNLSAAQRGFAKPKADWSGKGTDLLGVIREVRPNALIGTSTKPGAFTEEVVREMARHHARPIVMPLSNPTRLHEARPADILRWTDGRALVAAGSPADPVKGAWGKDGKEVTIEVAECNNSVVFPGIGLGAVLSRSRLVTEKMLVAAVEGVAEASPALKDPTAPLLPGVDVVRDVSVRVARKVIRAAVEDGLATEEGIPRDDKELEEWIREQMWDPVYRPLKLVDKAGASRLARGEMRVVGSLG</sequence>
<dbReference type="InParanoid" id="A0A507BGE0"/>
<feature type="binding site" evidence="9">
    <location>
        <position position="544"/>
    </location>
    <ligand>
        <name>(S)-malate</name>
        <dbReference type="ChEBI" id="CHEBI:15589"/>
    </ligand>
</feature>
<evidence type="ECO:0000256" key="7">
    <source>
        <dbReference type="ARBA" id="ARBA00052591"/>
    </source>
</evidence>
<dbReference type="Pfam" id="PF00390">
    <property type="entry name" value="malic"/>
    <property type="match status" value="1"/>
</dbReference>
<keyword evidence="3 10" id="KW-0479">Metal-binding</keyword>
<feature type="binding site" evidence="9">
    <location>
        <position position="494"/>
    </location>
    <ligand>
        <name>(S)-malate</name>
        <dbReference type="ChEBI" id="CHEBI:15589"/>
    </ligand>
</feature>
<feature type="domain" description="Malic enzyme N-terminal" evidence="14">
    <location>
        <begin position="159"/>
        <end position="341"/>
    </location>
</feature>
<dbReference type="SMART" id="SM01274">
    <property type="entry name" value="malic"/>
    <property type="match status" value="1"/>
</dbReference>
<dbReference type="PANTHER" id="PTHR23406">
    <property type="entry name" value="MALIC ENZYME-RELATED"/>
    <property type="match status" value="1"/>
</dbReference>
<dbReference type="PROSITE" id="PS00331">
    <property type="entry name" value="MALIC_ENZYMES"/>
    <property type="match status" value="1"/>
</dbReference>
<dbReference type="OrthoDB" id="5365701at2759"/>
<comment type="caution">
    <text evidence="15">The sequence shown here is derived from an EMBL/GenBank/DDBJ whole genome shotgun (WGS) entry which is preliminary data.</text>
</comment>
<dbReference type="RefSeq" id="XP_030998100.1">
    <property type="nucleotide sequence ID" value="XM_031138404.1"/>
</dbReference>
<dbReference type="InterPro" id="IPR036291">
    <property type="entry name" value="NAD(P)-bd_dom_sf"/>
</dbReference>
<evidence type="ECO:0000256" key="3">
    <source>
        <dbReference type="ARBA" id="ARBA00022723"/>
    </source>
</evidence>
<evidence type="ECO:0000256" key="10">
    <source>
        <dbReference type="PIRSR" id="PIRSR000106-3"/>
    </source>
</evidence>
<keyword evidence="5" id="KW-0520">NAD</keyword>
<evidence type="ECO:0000256" key="6">
    <source>
        <dbReference type="ARBA" id="ARBA00050168"/>
    </source>
</evidence>
<evidence type="ECO:0000256" key="4">
    <source>
        <dbReference type="ARBA" id="ARBA00023002"/>
    </source>
</evidence>
<accession>A0A507BGE0</accession>
<dbReference type="GeneID" id="41971485"/>
<dbReference type="GO" id="GO:0004471">
    <property type="term" value="F:malate dehydrogenase (decarboxylating) (NAD+) activity"/>
    <property type="evidence" value="ECO:0007669"/>
    <property type="project" value="TreeGrafter"/>
</dbReference>
<dbReference type="GO" id="GO:0051287">
    <property type="term" value="F:NAD binding"/>
    <property type="evidence" value="ECO:0007669"/>
    <property type="project" value="InterPro"/>
</dbReference>
<comment type="cofactor">
    <cofactor evidence="10">
        <name>Mg(2+)</name>
        <dbReference type="ChEBI" id="CHEBI:18420"/>
    </cofactor>
    <cofactor evidence="10">
        <name>Mn(2+)</name>
        <dbReference type="ChEBI" id="CHEBI:29035"/>
    </cofactor>
    <text evidence="10">Divalent metal cations. Prefers magnesium or manganese.</text>
</comment>
<dbReference type="NCBIfam" id="NF010052">
    <property type="entry name" value="PRK13529.1"/>
    <property type="match status" value="1"/>
</dbReference>
<feature type="binding site" evidence="10">
    <location>
        <position position="326"/>
    </location>
    <ligand>
        <name>a divalent metal cation</name>
        <dbReference type="ChEBI" id="CHEBI:60240"/>
    </ligand>
</feature>
<evidence type="ECO:0000313" key="16">
    <source>
        <dbReference type="Proteomes" id="UP000319257"/>
    </source>
</evidence>
<dbReference type="FunCoup" id="A0A507BGE0">
    <property type="interactions" value="830"/>
</dbReference>
<dbReference type="SUPFAM" id="SSF53223">
    <property type="entry name" value="Aminoacid dehydrogenase-like, N-terminal domain"/>
    <property type="match status" value="1"/>
</dbReference>
<feature type="domain" description="Malic enzyme NAD-binding" evidence="13">
    <location>
        <begin position="351"/>
        <end position="613"/>
    </location>
</feature>
<dbReference type="InterPro" id="IPR037062">
    <property type="entry name" value="Malic_N_dom_sf"/>
</dbReference>
<feature type="binding site" evidence="10">
    <location>
        <position position="350"/>
    </location>
    <ligand>
        <name>a divalent metal cation</name>
        <dbReference type="ChEBI" id="CHEBI:60240"/>
    </ligand>
</feature>
<dbReference type="Gene3D" id="3.40.50.720">
    <property type="entry name" value="NAD(P)-binding Rossmann-like Domain"/>
    <property type="match status" value="1"/>
</dbReference>
<evidence type="ECO:0000256" key="8">
    <source>
        <dbReference type="PIRSR" id="PIRSR000106-1"/>
    </source>
</evidence>
<feature type="region of interest" description="Disordered" evidence="12">
    <location>
        <begin position="13"/>
        <end position="71"/>
    </location>
</feature>
<evidence type="ECO:0000256" key="1">
    <source>
        <dbReference type="ARBA" id="ARBA00001936"/>
    </source>
</evidence>
<evidence type="ECO:0000256" key="2">
    <source>
        <dbReference type="ARBA" id="ARBA00008785"/>
    </source>
</evidence>
<evidence type="ECO:0000256" key="11">
    <source>
        <dbReference type="RuleBase" id="RU003426"/>
    </source>
</evidence>
<dbReference type="InterPro" id="IPR046346">
    <property type="entry name" value="Aminoacid_DH-like_N_sf"/>
</dbReference>
<feature type="binding site" evidence="10">
    <location>
        <position position="327"/>
    </location>
    <ligand>
        <name>a divalent metal cation</name>
        <dbReference type="ChEBI" id="CHEBI:60240"/>
    </ligand>
</feature>
<comment type="catalytic activity">
    <reaction evidence="7">
        <text>(S)-malate + NAD(+) = pyruvate + CO2 + NADH</text>
        <dbReference type="Rhea" id="RHEA:12653"/>
        <dbReference type="ChEBI" id="CHEBI:15361"/>
        <dbReference type="ChEBI" id="CHEBI:15589"/>
        <dbReference type="ChEBI" id="CHEBI:16526"/>
        <dbReference type="ChEBI" id="CHEBI:57540"/>
        <dbReference type="ChEBI" id="CHEBI:57945"/>
        <dbReference type="EC" id="1.1.1.38"/>
    </reaction>
</comment>